<reference evidence="2" key="1">
    <citation type="submission" date="2017-11" db="EMBL/GenBank/DDBJ databases">
        <authorList>
            <person name="Watanabe M."/>
            <person name="Kojima H."/>
        </authorList>
    </citation>
    <scope>NUCLEOTIDE SEQUENCE [LARGE SCALE GENOMIC DNA]</scope>
    <source>
        <strain evidence="2">Tokyo 01</strain>
    </source>
</reference>
<comment type="caution">
    <text evidence="1">The sequence shown here is derived from an EMBL/GenBank/DDBJ whole genome shotgun (WGS) entry which is preliminary data.</text>
</comment>
<reference evidence="2" key="2">
    <citation type="submission" date="2019-01" db="EMBL/GenBank/DDBJ databases">
        <title>Genome sequence of Desulfonema ishimotonii strain Tokyo 01.</title>
        <authorList>
            <person name="Fukui M."/>
        </authorList>
    </citation>
    <scope>NUCLEOTIDE SEQUENCE [LARGE SCALE GENOMIC DNA]</scope>
    <source>
        <strain evidence="2">Tokyo 01</strain>
    </source>
</reference>
<protein>
    <recommendedName>
        <fullName evidence="3">DUF4435 domain-containing protein</fullName>
    </recommendedName>
</protein>
<sequence>MSNKLLVESKNDMLFVQALIDYLNLEGIEIDIPICQPDDYECMEGLNASKLEEALTIIKRSLVKERIEKIGIIIDQDSKPAAERLSLVNEAIKNVFETEEEIEDTGKFIKIRDQDDDTSAMELACFLTNVDGEGELETVLRAIKAEESVYADCLESWRTCLKDHHKKISDKDFDKFWVNNYIRFDTCRRRERKQAGRKCSMSAFEYVMTRKTEIWDFDHAVLNEFKNFLHLFASQHRQDA</sequence>
<dbReference type="InterPro" id="IPR024508">
    <property type="entry name" value="DUF3226"/>
</dbReference>
<dbReference type="Pfam" id="PF11536">
    <property type="entry name" value="DUF3226"/>
    <property type="match status" value="1"/>
</dbReference>
<name>A0A401G0M4_9BACT</name>
<accession>A0A401G0M4</accession>
<gene>
    <name evidence="1" type="ORF">DENIS_3755</name>
</gene>
<dbReference type="Proteomes" id="UP000288096">
    <property type="component" value="Unassembled WGS sequence"/>
</dbReference>
<organism evidence="1 2">
    <name type="scientific">Desulfonema ishimotonii</name>
    <dbReference type="NCBI Taxonomy" id="45657"/>
    <lineage>
        <taxon>Bacteria</taxon>
        <taxon>Pseudomonadati</taxon>
        <taxon>Thermodesulfobacteriota</taxon>
        <taxon>Desulfobacteria</taxon>
        <taxon>Desulfobacterales</taxon>
        <taxon>Desulfococcaceae</taxon>
        <taxon>Desulfonema</taxon>
    </lineage>
</organism>
<dbReference type="EMBL" id="BEXT01000001">
    <property type="protein sequence ID" value="GBC62778.1"/>
    <property type="molecule type" value="Genomic_DNA"/>
</dbReference>
<evidence type="ECO:0000313" key="1">
    <source>
        <dbReference type="EMBL" id="GBC62778.1"/>
    </source>
</evidence>
<evidence type="ECO:0008006" key="3">
    <source>
        <dbReference type="Google" id="ProtNLM"/>
    </source>
</evidence>
<keyword evidence="2" id="KW-1185">Reference proteome</keyword>
<dbReference type="RefSeq" id="WP_124329928.1">
    <property type="nucleotide sequence ID" value="NZ_BEXT01000001.1"/>
</dbReference>
<evidence type="ECO:0000313" key="2">
    <source>
        <dbReference type="Proteomes" id="UP000288096"/>
    </source>
</evidence>
<proteinExistence type="predicted"/>
<dbReference type="OrthoDB" id="5565945at2"/>
<dbReference type="AlphaFoldDB" id="A0A401G0M4"/>